<comment type="caution">
    <text evidence="1">The sequence shown here is derived from an EMBL/GenBank/DDBJ whole genome shotgun (WGS) entry which is preliminary data.</text>
</comment>
<evidence type="ECO:0000313" key="2">
    <source>
        <dbReference type="Proteomes" id="UP001148629"/>
    </source>
</evidence>
<gene>
    <name evidence="1" type="ORF">NM208_g11601</name>
</gene>
<dbReference type="EMBL" id="JANRMS010001894">
    <property type="protein sequence ID" value="KAJ3525528.1"/>
    <property type="molecule type" value="Genomic_DNA"/>
</dbReference>
<organism evidence="1 2">
    <name type="scientific">Fusarium decemcellulare</name>
    <dbReference type="NCBI Taxonomy" id="57161"/>
    <lineage>
        <taxon>Eukaryota</taxon>
        <taxon>Fungi</taxon>
        <taxon>Dikarya</taxon>
        <taxon>Ascomycota</taxon>
        <taxon>Pezizomycotina</taxon>
        <taxon>Sordariomycetes</taxon>
        <taxon>Hypocreomycetidae</taxon>
        <taxon>Hypocreales</taxon>
        <taxon>Nectriaceae</taxon>
        <taxon>Fusarium</taxon>
        <taxon>Fusarium decemcellulare species complex</taxon>
    </lineage>
</organism>
<sequence>MEDSGTIADERGGPWLIPHAQPLTASQAADPCAPPHSDIALTAPETQLRITAVSSKPRLEDLGAADPQISQTPGEWVVLCPFGPVIQFLRAGEAPLFRIDEVPPSLAERERLVVDEVPRLKE</sequence>
<keyword evidence="2" id="KW-1185">Reference proteome</keyword>
<protein>
    <submittedName>
        <fullName evidence="1">Uncharacterized protein</fullName>
    </submittedName>
</protein>
<name>A0ACC1RUK0_9HYPO</name>
<accession>A0ACC1RUK0</accession>
<reference evidence="1" key="1">
    <citation type="submission" date="2022-08" db="EMBL/GenBank/DDBJ databases">
        <title>Genome Sequence of Fusarium decemcellulare.</title>
        <authorList>
            <person name="Buettner E."/>
        </authorList>
    </citation>
    <scope>NUCLEOTIDE SEQUENCE</scope>
    <source>
        <strain evidence="1">Babe19</strain>
    </source>
</reference>
<evidence type="ECO:0000313" key="1">
    <source>
        <dbReference type="EMBL" id="KAJ3525528.1"/>
    </source>
</evidence>
<dbReference type="Proteomes" id="UP001148629">
    <property type="component" value="Unassembled WGS sequence"/>
</dbReference>
<proteinExistence type="predicted"/>